<dbReference type="AlphaFoldDB" id="A0A5C2RYV4"/>
<protein>
    <submittedName>
        <fullName evidence="1">Uncharacterized protein</fullName>
    </submittedName>
</protein>
<reference evidence="1" key="1">
    <citation type="journal article" date="2018" name="Genome Biol. Evol.">
        <title>Genomics and development of Lentinus tigrinus, a white-rot wood-decaying mushroom with dimorphic fruiting bodies.</title>
        <authorList>
            <person name="Wu B."/>
            <person name="Xu Z."/>
            <person name="Knudson A."/>
            <person name="Carlson A."/>
            <person name="Chen N."/>
            <person name="Kovaka S."/>
            <person name="LaButti K."/>
            <person name="Lipzen A."/>
            <person name="Pennachio C."/>
            <person name="Riley R."/>
            <person name="Schakwitz W."/>
            <person name="Umezawa K."/>
            <person name="Ohm R.A."/>
            <person name="Grigoriev I.V."/>
            <person name="Nagy L.G."/>
            <person name="Gibbons J."/>
            <person name="Hibbett D."/>
        </authorList>
    </citation>
    <scope>NUCLEOTIDE SEQUENCE [LARGE SCALE GENOMIC DNA]</scope>
    <source>
        <strain evidence="1">ALCF2SS1-6</strain>
    </source>
</reference>
<evidence type="ECO:0000313" key="1">
    <source>
        <dbReference type="EMBL" id="RPD56240.1"/>
    </source>
</evidence>
<organism evidence="1 2">
    <name type="scientific">Lentinus tigrinus ALCF2SS1-6</name>
    <dbReference type="NCBI Taxonomy" id="1328759"/>
    <lineage>
        <taxon>Eukaryota</taxon>
        <taxon>Fungi</taxon>
        <taxon>Dikarya</taxon>
        <taxon>Basidiomycota</taxon>
        <taxon>Agaricomycotina</taxon>
        <taxon>Agaricomycetes</taxon>
        <taxon>Polyporales</taxon>
        <taxon>Polyporaceae</taxon>
        <taxon>Lentinus</taxon>
    </lineage>
</organism>
<accession>A0A5C2RYV4</accession>
<proteinExistence type="predicted"/>
<dbReference type="EMBL" id="ML122289">
    <property type="protein sequence ID" value="RPD56240.1"/>
    <property type="molecule type" value="Genomic_DNA"/>
</dbReference>
<name>A0A5C2RYV4_9APHY</name>
<gene>
    <name evidence="1" type="ORF">L227DRAFT_282054</name>
</gene>
<sequence length="154" mass="16755">MHPALRSTMHMTVCISISLRRVCGHPLPSVCIVPELEGLCAWLATPRPYAGRAPCAWSWLFERDSWAAGAFENGFFFSFDLEAAGRTAHGWLLGWDSAISTLTLARVTSRKACDSSRGRVCELIPGSSGAPQCRVRSELSRNSFCGASGSYEVV</sequence>
<dbReference type="Proteomes" id="UP000313359">
    <property type="component" value="Unassembled WGS sequence"/>
</dbReference>
<evidence type="ECO:0000313" key="2">
    <source>
        <dbReference type="Proteomes" id="UP000313359"/>
    </source>
</evidence>
<keyword evidence="2" id="KW-1185">Reference proteome</keyword>